<reference evidence="5 6" key="1">
    <citation type="submission" date="2020-07" db="EMBL/GenBank/DDBJ databases">
        <title>Sequencing the genomes of 1000 actinobacteria strains.</title>
        <authorList>
            <person name="Klenk H.-P."/>
        </authorList>
    </citation>
    <scope>NUCLEOTIDE SEQUENCE [LARGE SCALE GENOMIC DNA]</scope>
    <source>
        <strain evidence="5 6">DSM 24552</strain>
    </source>
</reference>
<dbReference type="SUPFAM" id="SSF55681">
    <property type="entry name" value="Class II aaRS and biotin synthetases"/>
    <property type="match status" value="1"/>
</dbReference>
<protein>
    <recommendedName>
        <fullName evidence="3">biotin--[biotin carboxyl-carrier protein] ligase</fullName>
        <ecNumber evidence="3">6.3.4.15</ecNumber>
    </recommendedName>
</protein>
<comment type="caution">
    <text evidence="5">The sequence shown here is derived from an EMBL/GenBank/DDBJ whole genome shotgun (WGS) entry which is preliminary data.</text>
</comment>
<dbReference type="GO" id="GO:0004077">
    <property type="term" value="F:biotin--[biotin carboxyl-carrier protein] ligase activity"/>
    <property type="evidence" value="ECO:0007669"/>
    <property type="project" value="UniProtKB-EC"/>
</dbReference>
<dbReference type="Pfam" id="PF03099">
    <property type="entry name" value="BPL_LplA_LipB"/>
    <property type="match status" value="1"/>
</dbReference>
<sequence length="296" mass="30194">MASSDGLDAWWWVNVVVVPTHPATRPPLDQDRLADLLRAPARAAAAGWSVTVLEEAGSTNAELAGLARGGAPEGTVVTTEHQTAGRGRLDRTWAMPARSALAVSVLLRPQVPAASWPWLPLLVGTAVAGVLPAHGVPAVLKWPNDVLVEEPAASGELRKLAGILVERVDTPEGPAAVVGCGLNTDLDRGELPVETATSVRLVTGSSPDRTLLLADLLAALAEQYAGWAAPGGADALHAAYSRACSTVGREVRVELPAGGLLTGRASGIDAGGGLVVDALAGQVVVGAGDVVHVRPA</sequence>
<gene>
    <name evidence="5" type="ORF">BJ989_001479</name>
</gene>
<feature type="domain" description="BPL/LPL catalytic" evidence="4">
    <location>
        <begin position="35"/>
        <end position="228"/>
    </location>
</feature>
<dbReference type="Gene3D" id="3.30.930.10">
    <property type="entry name" value="Bira Bifunctional Protein, Domain 2"/>
    <property type="match status" value="1"/>
</dbReference>
<dbReference type="PANTHER" id="PTHR12835:SF5">
    <property type="entry name" value="BIOTIN--PROTEIN LIGASE"/>
    <property type="match status" value="1"/>
</dbReference>
<evidence type="ECO:0000259" key="4">
    <source>
        <dbReference type="PROSITE" id="PS51733"/>
    </source>
</evidence>
<dbReference type="Gene3D" id="2.30.30.100">
    <property type="match status" value="1"/>
</dbReference>
<dbReference type="AlphaFoldDB" id="A0A7Y9RWC2"/>
<dbReference type="InterPro" id="IPR003142">
    <property type="entry name" value="BPL_C"/>
</dbReference>
<dbReference type="RefSeq" id="WP_343049169.1">
    <property type="nucleotide sequence ID" value="NZ_JACCAC010000001.1"/>
</dbReference>
<keyword evidence="6" id="KW-1185">Reference proteome</keyword>
<dbReference type="PROSITE" id="PS51733">
    <property type="entry name" value="BPL_LPL_CATALYTIC"/>
    <property type="match status" value="1"/>
</dbReference>
<name>A0A7Y9RWC2_9ACTN</name>
<evidence type="ECO:0000313" key="5">
    <source>
        <dbReference type="EMBL" id="NYG55175.1"/>
    </source>
</evidence>
<organism evidence="5 6">
    <name type="scientific">Nocardioides perillae</name>
    <dbReference type="NCBI Taxonomy" id="1119534"/>
    <lineage>
        <taxon>Bacteria</taxon>
        <taxon>Bacillati</taxon>
        <taxon>Actinomycetota</taxon>
        <taxon>Actinomycetes</taxon>
        <taxon>Propionibacteriales</taxon>
        <taxon>Nocardioidaceae</taxon>
        <taxon>Nocardioides</taxon>
    </lineage>
</organism>
<keyword evidence="2" id="KW-0092">Biotin</keyword>
<evidence type="ECO:0000256" key="1">
    <source>
        <dbReference type="ARBA" id="ARBA00022598"/>
    </source>
</evidence>
<dbReference type="NCBIfam" id="TIGR00121">
    <property type="entry name" value="birA_ligase"/>
    <property type="match status" value="1"/>
</dbReference>
<dbReference type="InterPro" id="IPR004143">
    <property type="entry name" value="BPL_LPL_catalytic"/>
</dbReference>
<evidence type="ECO:0000256" key="3">
    <source>
        <dbReference type="ARBA" id="ARBA00024227"/>
    </source>
</evidence>
<accession>A0A7Y9RWC2</accession>
<dbReference type="EMBL" id="JACCAC010000001">
    <property type="protein sequence ID" value="NYG55175.1"/>
    <property type="molecule type" value="Genomic_DNA"/>
</dbReference>
<keyword evidence="1 5" id="KW-0436">Ligase</keyword>
<dbReference type="CDD" id="cd16442">
    <property type="entry name" value="BPL"/>
    <property type="match status" value="1"/>
</dbReference>
<dbReference type="Proteomes" id="UP000544110">
    <property type="component" value="Unassembled WGS sequence"/>
</dbReference>
<evidence type="ECO:0000313" key="6">
    <source>
        <dbReference type="Proteomes" id="UP000544110"/>
    </source>
</evidence>
<proteinExistence type="predicted"/>
<dbReference type="GO" id="GO:0005737">
    <property type="term" value="C:cytoplasm"/>
    <property type="evidence" value="ECO:0007669"/>
    <property type="project" value="TreeGrafter"/>
</dbReference>
<dbReference type="PANTHER" id="PTHR12835">
    <property type="entry name" value="BIOTIN PROTEIN LIGASE"/>
    <property type="match status" value="1"/>
</dbReference>
<dbReference type="InterPro" id="IPR045864">
    <property type="entry name" value="aa-tRNA-synth_II/BPL/LPL"/>
</dbReference>
<dbReference type="Pfam" id="PF02237">
    <property type="entry name" value="BPL_C"/>
    <property type="match status" value="1"/>
</dbReference>
<dbReference type="EC" id="6.3.4.15" evidence="3"/>
<dbReference type="InterPro" id="IPR004408">
    <property type="entry name" value="Biotin_CoA_COase_ligase"/>
</dbReference>
<evidence type="ECO:0000256" key="2">
    <source>
        <dbReference type="ARBA" id="ARBA00023267"/>
    </source>
</evidence>